<keyword evidence="5" id="KW-0448">Lipopolysaccharide biosynthesis</keyword>
<dbReference type="Proteomes" id="UP000192610">
    <property type="component" value="Unassembled WGS sequence"/>
</dbReference>
<keyword evidence="1" id="KW-1003">Cell membrane</keyword>
<evidence type="ECO:0000256" key="7">
    <source>
        <dbReference type="ARBA" id="ARBA00023136"/>
    </source>
</evidence>
<proteinExistence type="predicted"/>
<keyword evidence="11" id="KW-1185">Reference proteome</keyword>
<evidence type="ECO:0000259" key="9">
    <source>
        <dbReference type="Pfam" id="PF00535"/>
    </source>
</evidence>
<evidence type="ECO:0000256" key="4">
    <source>
        <dbReference type="ARBA" id="ARBA00022692"/>
    </source>
</evidence>
<dbReference type="GO" id="GO:0099621">
    <property type="term" value="F:undecaprenyl-phosphate 4-deoxy-4-formamido-L-arabinose transferase activity"/>
    <property type="evidence" value="ECO:0007669"/>
    <property type="project" value="TreeGrafter"/>
</dbReference>
<dbReference type="InterPro" id="IPR029044">
    <property type="entry name" value="Nucleotide-diphossugar_trans"/>
</dbReference>
<evidence type="ECO:0000256" key="5">
    <source>
        <dbReference type="ARBA" id="ARBA00022985"/>
    </source>
</evidence>
<dbReference type="SUPFAM" id="SSF53448">
    <property type="entry name" value="Nucleotide-diphospho-sugar transferases"/>
    <property type="match status" value="1"/>
</dbReference>
<sequence>MDISIVVPLLNEEESLPELCAWIERVVTANNFTYEIIMIDDGSTDTSWEVIEQLRVKNPHIKGIRFQRNYGKSAALNEGFKAAMGKVVITMDADMQDSPDEIPGLYKMIVEDKFDLVSGWKKKRFDNTITKNIPSKFFNWATRRMSKIQLHDFNCGLKAYRHKVIKSIEVYGEMHRYIPVLAKWAGFNKIGEKVVEHRKRKYGTTKFGWERFVNGFLDLASITFVGKYGKRPMHFFGLFGSAVLLSGLLMIVYLIASKIIEPEYALTNRPVFYISLTLMVIGTLLFIAGFLGELIARNSAGRNHYLIEKKLGVE</sequence>
<dbReference type="InterPro" id="IPR001173">
    <property type="entry name" value="Glyco_trans_2-like"/>
</dbReference>
<organism evidence="10 11">
    <name type="scientific">Niastella yeongjuensis</name>
    <dbReference type="NCBI Taxonomy" id="354355"/>
    <lineage>
        <taxon>Bacteria</taxon>
        <taxon>Pseudomonadati</taxon>
        <taxon>Bacteroidota</taxon>
        <taxon>Chitinophagia</taxon>
        <taxon>Chitinophagales</taxon>
        <taxon>Chitinophagaceae</taxon>
        <taxon>Niastella</taxon>
    </lineage>
</organism>
<reference evidence="11" key="1">
    <citation type="submission" date="2016-04" db="EMBL/GenBank/DDBJ databases">
        <authorList>
            <person name="Chen L."/>
            <person name="Zhuang W."/>
            <person name="Wang G."/>
        </authorList>
    </citation>
    <scope>NUCLEOTIDE SEQUENCE [LARGE SCALE GENOMIC DNA]</scope>
    <source>
        <strain evidence="11">17621</strain>
    </source>
</reference>
<feature type="domain" description="Glycosyltransferase 2-like" evidence="9">
    <location>
        <begin position="4"/>
        <end position="167"/>
    </location>
</feature>
<protein>
    <submittedName>
        <fullName evidence="10">Glycosyl transferase family 2</fullName>
    </submittedName>
</protein>
<dbReference type="Gene3D" id="3.90.550.10">
    <property type="entry name" value="Spore Coat Polysaccharide Biosynthesis Protein SpsA, Chain A"/>
    <property type="match status" value="1"/>
</dbReference>
<dbReference type="STRING" id="354355.SAMN05660816_03479"/>
<evidence type="ECO:0000256" key="6">
    <source>
        <dbReference type="ARBA" id="ARBA00022989"/>
    </source>
</evidence>
<dbReference type="AlphaFoldDB" id="A0A1V9EFL4"/>
<dbReference type="RefSeq" id="WP_081202800.1">
    <property type="nucleotide sequence ID" value="NZ_FOCZ01000006.1"/>
</dbReference>
<dbReference type="InterPro" id="IPR050256">
    <property type="entry name" value="Glycosyltransferase_2"/>
</dbReference>
<evidence type="ECO:0000313" key="10">
    <source>
        <dbReference type="EMBL" id="OQP44744.1"/>
    </source>
</evidence>
<dbReference type="OrthoDB" id="9807778at2"/>
<dbReference type="Pfam" id="PF00535">
    <property type="entry name" value="Glycos_transf_2"/>
    <property type="match status" value="1"/>
</dbReference>
<gene>
    <name evidence="10" type="ORF">A4H97_10300</name>
</gene>
<comment type="caution">
    <text evidence="10">The sequence shown here is derived from an EMBL/GenBank/DDBJ whole genome shotgun (WGS) entry which is preliminary data.</text>
</comment>
<keyword evidence="6 8" id="KW-1133">Transmembrane helix</keyword>
<dbReference type="PANTHER" id="PTHR48090">
    <property type="entry name" value="UNDECAPRENYL-PHOSPHATE 4-DEOXY-4-FORMAMIDO-L-ARABINOSE TRANSFERASE-RELATED"/>
    <property type="match status" value="1"/>
</dbReference>
<feature type="transmembrane region" description="Helical" evidence="8">
    <location>
        <begin position="271"/>
        <end position="296"/>
    </location>
</feature>
<evidence type="ECO:0000313" key="11">
    <source>
        <dbReference type="Proteomes" id="UP000192610"/>
    </source>
</evidence>
<name>A0A1V9EFL4_9BACT</name>
<feature type="transmembrane region" description="Helical" evidence="8">
    <location>
        <begin position="235"/>
        <end position="256"/>
    </location>
</feature>
<dbReference type="GO" id="GO:0005886">
    <property type="term" value="C:plasma membrane"/>
    <property type="evidence" value="ECO:0007669"/>
    <property type="project" value="TreeGrafter"/>
</dbReference>
<evidence type="ECO:0000256" key="1">
    <source>
        <dbReference type="ARBA" id="ARBA00022475"/>
    </source>
</evidence>
<evidence type="ECO:0000256" key="8">
    <source>
        <dbReference type="SAM" id="Phobius"/>
    </source>
</evidence>
<evidence type="ECO:0000256" key="2">
    <source>
        <dbReference type="ARBA" id="ARBA00022676"/>
    </source>
</evidence>
<accession>A0A1V9EFL4</accession>
<dbReference type="PANTHER" id="PTHR48090:SF3">
    <property type="entry name" value="UNDECAPRENYL-PHOSPHATE 4-DEOXY-4-FORMAMIDO-L-ARABINOSE TRANSFERASE"/>
    <property type="match status" value="1"/>
</dbReference>
<keyword evidence="7 8" id="KW-0472">Membrane</keyword>
<evidence type="ECO:0000256" key="3">
    <source>
        <dbReference type="ARBA" id="ARBA00022679"/>
    </source>
</evidence>
<keyword evidence="2" id="KW-0328">Glycosyltransferase</keyword>
<dbReference type="GO" id="GO:0009103">
    <property type="term" value="P:lipopolysaccharide biosynthetic process"/>
    <property type="evidence" value="ECO:0007669"/>
    <property type="project" value="UniProtKB-KW"/>
</dbReference>
<dbReference type="CDD" id="cd04187">
    <property type="entry name" value="DPM1_like_bac"/>
    <property type="match status" value="1"/>
</dbReference>
<keyword evidence="3 10" id="KW-0808">Transferase</keyword>
<keyword evidence="4 8" id="KW-0812">Transmembrane</keyword>
<dbReference type="EMBL" id="LVXG01000034">
    <property type="protein sequence ID" value="OQP44744.1"/>
    <property type="molecule type" value="Genomic_DNA"/>
</dbReference>